<dbReference type="SUPFAM" id="SSF103481">
    <property type="entry name" value="Multidrug resistance efflux transporter EmrE"/>
    <property type="match status" value="1"/>
</dbReference>
<evidence type="ECO:0000256" key="1">
    <source>
        <dbReference type="ARBA" id="ARBA00004141"/>
    </source>
</evidence>
<dbReference type="InterPro" id="IPR007271">
    <property type="entry name" value="Nuc_sug_transpt"/>
</dbReference>
<name>C1NAL0_MICPC</name>
<protein>
    <submittedName>
        <fullName evidence="7">Drug/Metabolite transporter superfamily</fullName>
    </submittedName>
</protein>
<feature type="transmembrane region" description="Helical" evidence="6">
    <location>
        <begin position="168"/>
        <end position="186"/>
    </location>
</feature>
<dbReference type="PANTHER" id="PTHR10231">
    <property type="entry name" value="NUCLEOTIDE-SUGAR TRANSMEMBRANE TRANSPORTER"/>
    <property type="match status" value="1"/>
</dbReference>
<evidence type="ECO:0000256" key="3">
    <source>
        <dbReference type="ARBA" id="ARBA00022692"/>
    </source>
</evidence>
<dbReference type="KEGG" id="mpp:MICPUCDRAFT_66113"/>
<feature type="transmembrane region" description="Helical" evidence="6">
    <location>
        <begin position="132"/>
        <end position="148"/>
    </location>
</feature>
<evidence type="ECO:0000256" key="6">
    <source>
        <dbReference type="SAM" id="Phobius"/>
    </source>
</evidence>
<comment type="similarity">
    <text evidence="2">Belongs to the nucleotide-sugar transporter family. CMP-Sialate:CMP antiporter (TC 2.A.7.12) subfamily.</text>
</comment>
<dbReference type="RefSeq" id="XP_003064925.1">
    <property type="nucleotide sequence ID" value="XM_003064879.1"/>
</dbReference>
<organism evidence="8">
    <name type="scientific">Micromonas pusilla (strain CCMP1545)</name>
    <name type="common">Picoplanktonic green alga</name>
    <dbReference type="NCBI Taxonomy" id="564608"/>
    <lineage>
        <taxon>Eukaryota</taxon>
        <taxon>Viridiplantae</taxon>
        <taxon>Chlorophyta</taxon>
        <taxon>Mamiellophyceae</taxon>
        <taxon>Mamiellales</taxon>
        <taxon>Mamiellaceae</taxon>
        <taxon>Micromonas</taxon>
    </lineage>
</organism>
<dbReference type="OrthoDB" id="498253at2759"/>
<dbReference type="Pfam" id="PF04142">
    <property type="entry name" value="Nuc_sug_transp"/>
    <property type="match status" value="1"/>
</dbReference>
<keyword evidence="8" id="KW-1185">Reference proteome</keyword>
<proteinExistence type="inferred from homology"/>
<dbReference type="OMA" id="KCYVIAS"/>
<feature type="transmembrane region" description="Helical" evidence="6">
    <location>
        <begin position="206"/>
        <end position="226"/>
    </location>
</feature>
<keyword evidence="5 6" id="KW-0472">Membrane</keyword>
<comment type="subcellular location">
    <subcellularLocation>
        <location evidence="1">Membrane</location>
        <topology evidence="1">Multi-pass membrane protein</topology>
    </subcellularLocation>
</comment>
<dbReference type="GeneID" id="9690422"/>
<evidence type="ECO:0000256" key="4">
    <source>
        <dbReference type="ARBA" id="ARBA00022989"/>
    </source>
</evidence>
<feature type="transmembrane region" description="Helical" evidence="6">
    <location>
        <begin position="266"/>
        <end position="285"/>
    </location>
</feature>
<dbReference type="Proteomes" id="UP000001876">
    <property type="component" value="Unassembled WGS sequence"/>
</dbReference>
<reference evidence="7 8" key="1">
    <citation type="journal article" date="2009" name="Science">
        <title>Green evolution and dynamic adaptations revealed by genomes of the marine picoeukaryotes Micromonas.</title>
        <authorList>
            <person name="Worden A.Z."/>
            <person name="Lee J.H."/>
            <person name="Mock T."/>
            <person name="Rouze P."/>
            <person name="Simmons M.P."/>
            <person name="Aerts A.L."/>
            <person name="Allen A.E."/>
            <person name="Cuvelier M.L."/>
            <person name="Derelle E."/>
            <person name="Everett M.V."/>
            <person name="Foulon E."/>
            <person name="Grimwood J."/>
            <person name="Gundlach H."/>
            <person name="Henrissat B."/>
            <person name="Napoli C."/>
            <person name="McDonald S.M."/>
            <person name="Parker M.S."/>
            <person name="Rombauts S."/>
            <person name="Salamov A."/>
            <person name="Von Dassow P."/>
            <person name="Badger J.H."/>
            <person name="Coutinho P.M."/>
            <person name="Demir E."/>
            <person name="Dubchak I."/>
            <person name="Gentemann C."/>
            <person name="Eikrem W."/>
            <person name="Gready J.E."/>
            <person name="John U."/>
            <person name="Lanier W."/>
            <person name="Lindquist E.A."/>
            <person name="Lucas S."/>
            <person name="Mayer K.F."/>
            <person name="Moreau H."/>
            <person name="Not F."/>
            <person name="Otillar R."/>
            <person name="Panaud O."/>
            <person name="Pangilinan J."/>
            <person name="Paulsen I."/>
            <person name="Piegu B."/>
            <person name="Poliakov A."/>
            <person name="Robbens S."/>
            <person name="Schmutz J."/>
            <person name="Toulza E."/>
            <person name="Wyss T."/>
            <person name="Zelensky A."/>
            <person name="Zhou K."/>
            <person name="Armbrust E.V."/>
            <person name="Bhattacharya D."/>
            <person name="Goodenough U.W."/>
            <person name="Van de Peer Y."/>
            <person name="Grigoriev I.V."/>
        </authorList>
    </citation>
    <scope>NUCLEOTIDE SEQUENCE [LARGE SCALE GENOMIC DNA]</scope>
    <source>
        <strain evidence="7 8">CCMP1545</strain>
    </source>
</reference>
<keyword evidence="4 6" id="KW-1133">Transmembrane helix</keyword>
<dbReference type="InterPro" id="IPR037185">
    <property type="entry name" value="EmrE-like"/>
</dbReference>
<feature type="transmembrane region" description="Helical" evidence="6">
    <location>
        <begin position="39"/>
        <end position="58"/>
    </location>
</feature>
<dbReference type="eggNOG" id="KOG2234">
    <property type="taxonomic scope" value="Eukaryota"/>
</dbReference>
<dbReference type="GO" id="GO:0015165">
    <property type="term" value="F:pyrimidine nucleotide-sugar transmembrane transporter activity"/>
    <property type="evidence" value="ECO:0007669"/>
    <property type="project" value="InterPro"/>
</dbReference>
<evidence type="ECO:0000256" key="5">
    <source>
        <dbReference type="ARBA" id="ARBA00023136"/>
    </source>
</evidence>
<dbReference type="GO" id="GO:0000139">
    <property type="term" value="C:Golgi membrane"/>
    <property type="evidence" value="ECO:0007669"/>
    <property type="project" value="InterPro"/>
</dbReference>
<accession>C1NAL0</accession>
<dbReference type="AlphaFoldDB" id="C1NAL0"/>
<evidence type="ECO:0000313" key="8">
    <source>
        <dbReference type="Proteomes" id="UP000001876"/>
    </source>
</evidence>
<evidence type="ECO:0000256" key="2">
    <source>
        <dbReference type="ARBA" id="ARBA00006447"/>
    </source>
</evidence>
<feature type="transmembrane region" description="Helical" evidence="6">
    <location>
        <begin position="78"/>
        <end position="96"/>
    </location>
</feature>
<dbReference type="EMBL" id="GG663753">
    <property type="protein sequence ID" value="EEH50905.1"/>
    <property type="molecule type" value="Genomic_DNA"/>
</dbReference>
<dbReference type="NCBIfam" id="TIGR00803">
    <property type="entry name" value="nst"/>
    <property type="match status" value="1"/>
</dbReference>
<evidence type="ECO:0000313" key="7">
    <source>
        <dbReference type="EMBL" id="EEH50905.1"/>
    </source>
</evidence>
<sequence>MSVVPSIVALVALVVQNTALVFAMKLAFRDTAKSFHVSVVVLCAEAFKFCVCCAISIFTRKSPGMTFKYLTRIFDHRMALPSLLYVVQNNILFVAVQHLTPTVYVACSQTKVLATVFFSVTFLNVKLTIRQIVAVFLLTAAMISLQLPESTPVSDANLVGKKSSQVTGFAAVFCSSGISGFASVYMERLLKARDGDFTLFEQNIQLGLFSLPLALLAGLLQDFQLYKTTGFFHGFDVVIYSVIFLQAVGGLIVAAVVKFASSIMKCYAISASICLVAIVSCSLGIETMSSNALAGICLTVTSVHLFTKRSLSP</sequence>
<feature type="transmembrane region" description="Helical" evidence="6">
    <location>
        <begin position="238"/>
        <end position="259"/>
    </location>
</feature>
<keyword evidence="3 6" id="KW-0812">Transmembrane</keyword>
<gene>
    <name evidence="7" type="ORF">MICPUCDRAFT_66113</name>
</gene>